<dbReference type="PANTHER" id="PTHR43750">
    <property type="entry name" value="UDP-GLUCOSE 6-DEHYDROGENASE TUAD"/>
    <property type="match status" value="1"/>
</dbReference>
<comment type="pathway">
    <text evidence="1">Nucleotide-sugar biosynthesis; UDP-alpha-D-glucuronate biosynthesis; UDP-alpha-D-glucuronate from UDP-alpha-D-glucose: step 1/1.</text>
</comment>
<comment type="caution">
    <text evidence="10">The sequence shown here is derived from an EMBL/GenBank/DDBJ whole genome shotgun (WGS) entry which is preliminary data.</text>
</comment>
<dbReference type="EC" id="1.1.1.22" evidence="3 8"/>
<evidence type="ECO:0000256" key="3">
    <source>
        <dbReference type="ARBA" id="ARBA00012954"/>
    </source>
</evidence>
<organism evidence="10 11">
    <name type="scientific">Porphyromonas miyakawae</name>
    <dbReference type="NCBI Taxonomy" id="3137470"/>
    <lineage>
        <taxon>Bacteria</taxon>
        <taxon>Pseudomonadati</taxon>
        <taxon>Bacteroidota</taxon>
        <taxon>Bacteroidia</taxon>
        <taxon>Bacteroidales</taxon>
        <taxon>Porphyromonadaceae</taxon>
        <taxon>Porphyromonas</taxon>
    </lineage>
</organism>
<dbReference type="SMART" id="SM00984">
    <property type="entry name" value="UDPG_MGDP_dh_C"/>
    <property type="match status" value="1"/>
</dbReference>
<dbReference type="Pfam" id="PF03721">
    <property type="entry name" value="UDPG_MGDP_dh_N"/>
    <property type="match status" value="1"/>
</dbReference>
<dbReference type="PANTHER" id="PTHR43750:SF3">
    <property type="entry name" value="UDP-GLUCOSE 6-DEHYDROGENASE TUAD"/>
    <property type="match status" value="1"/>
</dbReference>
<dbReference type="InterPro" id="IPR014027">
    <property type="entry name" value="UDP-Glc/GDP-Man_DH_C"/>
</dbReference>
<dbReference type="RefSeq" id="WP_411915213.1">
    <property type="nucleotide sequence ID" value="NZ_BAAFSF010000001.1"/>
</dbReference>
<evidence type="ECO:0000259" key="9">
    <source>
        <dbReference type="SMART" id="SM00984"/>
    </source>
</evidence>
<evidence type="ECO:0000313" key="11">
    <source>
        <dbReference type="Proteomes" id="UP001628220"/>
    </source>
</evidence>
<evidence type="ECO:0000256" key="8">
    <source>
        <dbReference type="PIRNR" id="PIRNR000124"/>
    </source>
</evidence>
<keyword evidence="6 8" id="KW-0520">NAD</keyword>
<evidence type="ECO:0000256" key="6">
    <source>
        <dbReference type="ARBA" id="ARBA00023027"/>
    </source>
</evidence>
<protein>
    <recommendedName>
        <fullName evidence="4 8">UDP-glucose 6-dehydrogenase</fullName>
        <ecNumber evidence="3 8">1.1.1.22</ecNumber>
    </recommendedName>
</protein>
<comment type="catalytic activity">
    <reaction evidence="7 8">
        <text>UDP-alpha-D-glucose + 2 NAD(+) + H2O = UDP-alpha-D-glucuronate + 2 NADH + 3 H(+)</text>
        <dbReference type="Rhea" id="RHEA:23596"/>
        <dbReference type="ChEBI" id="CHEBI:15377"/>
        <dbReference type="ChEBI" id="CHEBI:15378"/>
        <dbReference type="ChEBI" id="CHEBI:57540"/>
        <dbReference type="ChEBI" id="CHEBI:57945"/>
        <dbReference type="ChEBI" id="CHEBI:58052"/>
        <dbReference type="ChEBI" id="CHEBI:58885"/>
        <dbReference type="EC" id="1.1.1.22"/>
    </reaction>
</comment>
<dbReference type="Gene3D" id="1.20.5.100">
    <property type="entry name" value="Cytochrome c1, transmembrane anchor, C-terminal"/>
    <property type="match status" value="1"/>
</dbReference>
<dbReference type="PIRSF" id="PIRSF500134">
    <property type="entry name" value="UDPglc_DH_bac"/>
    <property type="match status" value="1"/>
</dbReference>
<evidence type="ECO:0000256" key="7">
    <source>
        <dbReference type="ARBA" id="ARBA00047473"/>
    </source>
</evidence>
<keyword evidence="5 8" id="KW-0560">Oxidoreductase</keyword>
<dbReference type="InterPro" id="IPR028357">
    <property type="entry name" value="UDPglc_DH_bac"/>
</dbReference>
<name>A0ABQ0E118_9PORP</name>
<proteinExistence type="inferred from homology"/>
<gene>
    <name evidence="10" type="ORF">Tsumi_05060</name>
</gene>
<evidence type="ECO:0000256" key="1">
    <source>
        <dbReference type="ARBA" id="ARBA00004701"/>
    </source>
</evidence>
<dbReference type="SUPFAM" id="SSF48179">
    <property type="entry name" value="6-phosphogluconate dehydrogenase C-terminal domain-like"/>
    <property type="match status" value="1"/>
</dbReference>
<dbReference type="InterPro" id="IPR001732">
    <property type="entry name" value="UDP-Glc/GDP-Man_DH_N"/>
</dbReference>
<evidence type="ECO:0000256" key="2">
    <source>
        <dbReference type="ARBA" id="ARBA00006601"/>
    </source>
</evidence>
<reference evidence="10 11" key="1">
    <citation type="journal article" date="2025" name="Int. J. Syst. Evol. Microbiol.">
        <title>Desulfovibrio falkowii sp. nov., Porphyromonas miyakawae sp. nov., Mediterraneibacter flintii sp. nov. and Owariibacterium komagatae gen. nov., sp. nov., isolated from human faeces.</title>
        <authorList>
            <person name="Hamaguchi T."/>
            <person name="Ohara M."/>
            <person name="Hisatomi A."/>
            <person name="Sekiguchi K."/>
            <person name="Takeda J.I."/>
            <person name="Ueyama J."/>
            <person name="Ito M."/>
            <person name="Nishiwaki H."/>
            <person name="Ogi T."/>
            <person name="Hirayama M."/>
            <person name="Ohkuma M."/>
            <person name="Sakamoto M."/>
            <person name="Ohno K."/>
        </authorList>
    </citation>
    <scope>NUCLEOTIDE SEQUENCE [LARGE SCALE GENOMIC DNA]</scope>
    <source>
        <strain evidence="10 11">13CB11C</strain>
    </source>
</reference>
<dbReference type="Pfam" id="PF00984">
    <property type="entry name" value="UDPG_MGDP_dh"/>
    <property type="match status" value="1"/>
</dbReference>
<keyword evidence="11" id="KW-1185">Reference proteome</keyword>
<dbReference type="Gene3D" id="3.40.50.720">
    <property type="entry name" value="NAD(P)-binding Rossmann-like Domain"/>
    <property type="match status" value="2"/>
</dbReference>
<dbReference type="InterPro" id="IPR008927">
    <property type="entry name" value="6-PGluconate_DH-like_C_sf"/>
</dbReference>
<feature type="domain" description="UDP-glucose/GDP-mannose dehydrogenase C-terminal" evidence="9">
    <location>
        <begin position="320"/>
        <end position="424"/>
    </location>
</feature>
<dbReference type="NCBIfam" id="TIGR03026">
    <property type="entry name" value="NDP-sugDHase"/>
    <property type="match status" value="1"/>
</dbReference>
<dbReference type="SUPFAM" id="SSF52413">
    <property type="entry name" value="UDP-glucose/GDP-mannose dehydrogenase C-terminal domain"/>
    <property type="match status" value="1"/>
</dbReference>
<dbReference type="Proteomes" id="UP001628220">
    <property type="component" value="Unassembled WGS sequence"/>
</dbReference>
<comment type="similarity">
    <text evidence="2 8">Belongs to the UDP-glucose/GDP-mannose dehydrogenase family.</text>
</comment>
<dbReference type="InterPro" id="IPR036220">
    <property type="entry name" value="UDP-Glc/GDP-Man_DH_C_sf"/>
</dbReference>
<dbReference type="InterPro" id="IPR017476">
    <property type="entry name" value="UDP-Glc/GDP-Man"/>
</dbReference>
<dbReference type="EMBL" id="BAAFSF010000001">
    <property type="protein sequence ID" value="GAB1251402.1"/>
    <property type="molecule type" value="Genomic_DNA"/>
</dbReference>
<evidence type="ECO:0000256" key="5">
    <source>
        <dbReference type="ARBA" id="ARBA00023002"/>
    </source>
</evidence>
<dbReference type="PIRSF" id="PIRSF000124">
    <property type="entry name" value="UDPglc_GDPman_dh"/>
    <property type="match status" value="1"/>
</dbReference>
<sequence length="445" mass="49092">MRIVMVGCGYVGLVTGVCFAAMGNRVCCVDTDATKIAQLQQGLCPIYEPGLESLIKENRAKGQLTFTDQLPQALEGAEVVFIAVGTPQGENGNADLRYIHAAAREIGAAMQAPLLIVNKSTVPPGTADQVRSIIRQELDKRKVDIHFDVVSNPEFLKEGAAVKDFMSPDRIIVGSESKEALEVMRTLYAPFTLLNDRFIAMDTRSAEMTKYAANAMLATKISFMNEIANICERVGADVQKVRIGIGSDTRIGYSFTYPGVGFGGSCFPKDIRALRHTAESFGYTPRITAAVEAVNESQKLLLAQKVKACYGENLSGKIFAIWGLSYKPETDDMREAPSIVIIKELLRCGASIRAYDPKAMPIAKKLYLKDYSIHYCTNKYEALQGTNALLLLTEWKEFRAPDFSEIAMQLSDHLIFDGRNQYDAEHLYSYGLRCIQIGRPSFPSA</sequence>
<evidence type="ECO:0000313" key="10">
    <source>
        <dbReference type="EMBL" id="GAB1251402.1"/>
    </source>
</evidence>
<dbReference type="Pfam" id="PF03720">
    <property type="entry name" value="UDPG_MGDP_dh_C"/>
    <property type="match status" value="1"/>
</dbReference>
<dbReference type="InterPro" id="IPR036291">
    <property type="entry name" value="NAD(P)-bd_dom_sf"/>
</dbReference>
<evidence type="ECO:0000256" key="4">
    <source>
        <dbReference type="ARBA" id="ARBA00015132"/>
    </source>
</evidence>
<dbReference type="InterPro" id="IPR014026">
    <property type="entry name" value="UDP-Glc/GDP-Man_DH_dimer"/>
</dbReference>
<dbReference type="SUPFAM" id="SSF51735">
    <property type="entry name" value="NAD(P)-binding Rossmann-fold domains"/>
    <property type="match status" value="1"/>
</dbReference>
<accession>A0ABQ0E118</accession>